<dbReference type="Proteomes" id="UP000887565">
    <property type="component" value="Unplaced"/>
</dbReference>
<sequence>MQFPQVLHKYKNVLRAENSKKNFERERFLFEQCINIVACSSEIFERLKHKLLRLLTMEIEYVIPDCDFRTSVHEYLLQILYVQAFLPPKMN</sequence>
<keyword evidence="1" id="KW-1185">Reference proteome</keyword>
<organism evidence="1 2">
    <name type="scientific">Romanomermis culicivorax</name>
    <name type="common">Nematode worm</name>
    <dbReference type="NCBI Taxonomy" id="13658"/>
    <lineage>
        <taxon>Eukaryota</taxon>
        <taxon>Metazoa</taxon>
        <taxon>Ecdysozoa</taxon>
        <taxon>Nematoda</taxon>
        <taxon>Enoplea</taxon>
        <taxon>Dorylaimia</taxon>
        <taxon>Mermithida</taxon>
        <taxon>Mermithoidea</taxon>
        <taxon>Mermithidae</taxon>
        <taxon>Romanomermis</taxon>
    </lineage>
</organism>
<dbReference type="WBParaSite" id="nRc.2.0.1.t27787-RA">
    <property type="protein sequence ID" value="nRc.2.0.1.t27787-RA"/>
    <property type="gene ID" value="nRc.2.0.1.g27787"/>
</dbReference>
<protein>
    <submittedName>
        <fullName evidence="2">Uncharacterized protein</fullName>
    </submittedName>
</protein>
<reference evidence="2" key="1">
    <citation type="submission" date="2022-11" db="UniProtKB">
        <authorList>
            <consortium name="WormBaseParasite"/>
        </authorList>
    </citation>
    <scope>IDENTIFICATION</scope>
</reference>
<accession>A0A915JNX0</accession>
<evidence type="ECO:0000313" key="1">
    <source>
        <dbReference type="Proteomes" id="UP000887565"/>
    </source>
</evidence>
<evidence type="ECO:0000313" key="2">
    <source>
        <dbReference type="WBParaSite" id="nRc.2.0.1.t27787-RA"/>
    </source>
</evidence>
<name>A0A915JNX0_ROMCU</name>
<dbReference type="AlphaFoldDB" id="A0A915JNX0"/>
<proteinExistence type="predicted"/>